<evidence type="ECO:0000313" key="2">
    <source>
        <dbReference type="EMBL" id="KAJ3592648.1"/>
    </source>
</evidence>
<evidence type="ECO:0000313" key="3">
    <source>
        <dbReference type="Proteomes" id="UP001148018"/>
    </source>
</evidence>
<keyword evidence="3" id="KW-1185">Reference proteome</keyword>
<feature type="region of interest" description="Disordered" evidence="1">
    <location>
        <begin position="75"/>
        <end position="127"/>
    </location>
</feature>
<name>A0A9Q0ICC3_9TELE</name>
<proteinExistence type="predicted"/>
<feature type="region of interest" description="Disordered" evidence="1">
    <location>
        <begin position="1"/>
        <end position="30"/>
    </location>
</feature>
<dbReference type="Proteomes" id="UP001148018">
    <property type="component" value="Unassembled WGS sequence"/>
</dbReference>
<dbReference type="EMBL" id="JANIIK010000113">
    <property type="protein sequence ID" value="KAJ3592648.1"/>
    <property type="molecule type" value="Genomic_DNA"/>
</dbReference>
<comment type="caution">
    <text evidence="2">The sequence shown here is derived from an EMBL/GenBank/DDBJ whole genome shotgun (WGS) entry which is preliminary data.</text>
</comment>
<accession>A0A9Q0ICC3</accession>
<feature type="compositionally biased region" description="Pro residues" evidence="1">
    <location>
        <begin position="94"/>
        <end position="115"/>
    </location>
</feature>
<evidence type="ECO:0000256" key="1">
    <source>
        <dbReference type="SAM" id="MobiDB-lite"/>
    </source>
</evidence>
<organism evidence="2 3">
    <name type="scientific">Muraenolepis orangiensis</name>
    <name type="common">Patagonian moray cod</name>
    <dbReference type="NCBI Taxonomy" id="630683"/>
    <lineage>
        <taxon>Eukaryota</taxon>
        <taxon>Metazoa</taxon>
        <taxon>Chordata</taxon>
        <taxon>Craniata</taxon>
        <taxon>Vertebrata</taxon>
        <taxon>Euteleostomi</taxon>
        <taxon>Actinopterygii</taxon>
        <taxon>Neopterygii</taxon>
        <taxon>Teleostei</taxon>
        <taxon>Neoteleostei</taxon>
        <taxon>Acanthomorphata</taxon>
        <taxon>Zeiogadaria</taxon>
        <taxon>Gadariae</taxon>
        <taxon>Gadiformes</taxon>
        <taxon>Muraenolepidoidei</taxon>
        <taxon>Muraenolepididae</taxon>
        <taxon>Muraenolepis</taxon>
    </lineage>
</organism>
<feature type="compositionally biased region" description="Low complexity" evidence="1">
    <location>
        <begin position="116"/>
        <end position="127"/>
    </location>
</feature>
<sequence>MMSRLGTTEREEESLLCRPPSHAADKNTYGSTTNKYNSYSFLPHIPQLSFYWCWPSSNMIKTVLAPCCPHLAQDSSDVFISGDAPSSKPEELTPSPPEELTPSPPEKLTPSPPEELTPATESSPQPT</sequence>
<protein>
    <submittedName>
        <fullName evidence="2">Uncharacterized protein</fullName>
    </submittedName>
</protein>
<reference evidence="2" key="1">
    <citation type="submission" date="2022-07" db="EMBL/GenBank/DDBJ databases">
        <title>Chromosome-level genome of Muraenolepis orangiensis.</title>
        <authorList>
            <person name="Kim J."/>
        </authorList>
    </citation>
    <scope>NUCLEOTIDE SEQUENCE</scope>
    <source>
        <strain evidence="2">KU_S4_2022</strain>
        <tissue evidence="2">Muscle</tissue>
    </source>
</reference>
<gene>
    <name evidence="2" type="ORF">NHX12_007775</name>
</gene>
<dbReference type="AlphaFoldDB" id="A0A9Q0ICC3"/>